<dbReference type="GO" id="GO:0016491">
    <property type="term" value="F:oxidoreductase activity"/>
    <property type="evidence" value="ECO:0007669"/>
    <property type="project" value="UniProtKB-KW"/>
</dbReference>
<keyword evidence="3" id="KW-0288">FMN</keyword>
<evidence type="ECO:0000256" key="1">
    <source>
        <dbReference type="ARBA" id="ARBA00001917"/>
    </source>
</evidence>
<reference evidence="8" key="1">
    <citation type="submission" date="2018-05" db="EMBL/GenBank/DDBJ databases">
        <authorList>
            <person name="Lanie J.A."/>
            <person name="Ng W.-L."/>
            <person name="Kazmierczak K.M."/>
            <person name="Andrzejewski T.M."/>
            <person name="Davidsen T.M."/>
            <person name="Wayne K.J."/>
            <person name="Tettelin H."/>
            <person name="Glass J.I."/>
            <person name="Rusch D."/>
            <person name="Podicherti R."/>
            <person name="Tsui H.-C.T."/>
            <person name="Winkler M.E."/>
        </authorList>
    </citation>
    <scope>NUCLEOTIDE SEQUENCE</scope>
</reference>
<feature type="compositionally biased region" description="Polar residues" evidence="6">
    <location>
        <begin position="1"/>
        <end position="11"/>
    </location>
</feature>
<dbReference type="GO" id="GO:0010181">
    <property type="term" value="F:FMN binding"/>
    <property type="evidence" value="ECO:0007669"/>
    <property type="project" value="InterPro"/>
</dbReference>
<dbReference type="Pfam" id="PF01070">
    <property type="entry name" value="FMN_dh"/>
    <property type="match status" value="1"/>
</dbReference>
<feature type="region of interest" description="Disordered" evidence="6">
    <location>
        <begin position="1"/>
        <end position="64"/>
    </location>
</feature>
<dbReference type="InterPro" id="IPR013785">
    <property type="entry name" value="Aldolase_TIM"/>
</dbReference>
<name>A0A381P2H8_9ZZZZ</name>
<evidence type="ECO:0000313" key="8">
    <source>
        <dbReference type="EMBL" id="SUZ59873.1"/>
    </source>
</evidence>
<evidence type="ECO:0000256" key="3">
    <source>
        <dbReference type="ARBA" id="ARBA00022643"/>
    </source>
</evidence>
<dbReference type="PANTHER" id="PTHR10578">
    <property type="entry name" value="S -2-HYDROXY-ACID OXIDASE-RELATED"/>
    <property type="match status" value="1"/>
</dbReference>
<organism evidence="8">
    <name type="scientific">marine metagenome</name>
    <dbReference type="NCBI Taxonomy" id="408172"/>
    <lineage>
        <taxon>unclassified sequences</taxon>
        <taxon>metagenomes</taxon>
        <taxon>ecological metagenomes</taxon>
    </lineage>
</organism>
<dbReference type="InterPro" id="IPR037396">
    <property type="entry name" value="FMN_HAD"/>
</dbReference>
<sequence length="432" mass="47199">MDETSRTNITDHSPRRATRRDALRRFASFTGASPLTRGVTDDQQEAQATAPEEPGYLSQEPLRGRVPIIRPPEYSDEIMAPVNLHEFEGLAKAKISPMAYDYIAAGAADELTMRANSEAFDNYWIRRRAMTDVRQIDTSIELLGERREHPILLGPAGAMHMLHEDPYRTIARAAKNSGAIYVGGAANMAEFTQAGEAPTWWASTLGSPTQEEAATLAKSVEDGGGSAICVSVDYPYTGARDRVIRNEFDMSMIPERNYSTSEPPANGFQSGMIQAYVPNMTWRYMDWMHAASNLPIVVKGIITAEDAHLSVENGAQAVVVSNHGGRTLDGIRGTMEVLPEVVDAVAGRVPVLVDGGVRRGGDVLKALALGARAILIGRPYMWGLGAFGQEGVQRVIELLHGELRMALGNAGQTSVSNLDRTLIRRAWLPREW</sequence>
<gene>
    <name evidence="8" type="ORF">METZ01_LOCUS12727</name>
</gene>
<dbReference type="PROSITE" id="PS51349">
    <property type="entry name" value="FMN_HYDROXY_ACID_DH_2"/>
    <property type="match status" value="1"/>
</dbReference>
<comment type="cofactor">
    <cofactor evidence="1">
        <name>FMN</name>
        <dbReference type="ChEBI" id="CHEBI:58210"/>
    </cofactor>
</comment>
<evidence type="ECO:0000256" key="6">
    <source>
        <dbReference type="SAM" id="MobiDB-lite"/>
    </source>
</evidence>
<keyword evidence="2" id="KW-0285">Flavoprotein</keyword>
<feature type="domain" description="FMN hydroxy acid dehydrogenase" evidence="7">
    <location>
        <begin position="76"/>
        <end position="428"/>
    </location>
</feature>
<dbReference type="CDD" id="cd02809">
    <property type="entry name" value="alpha_hydroxyacid_oxid_FMN"/>
    <property type="match status" value="1"/>
</dbReference>
<dbReference type="PIRSF" id="PIRSF000138">
    <property type="entry name" value="Al-hdrx_acd_dh"/>
    <property type="match status" value="1"/>
</dbReference>
<dbReference type="SUPFAM" id="SSF51395">
    <property type="entry name" value="FMN-linked oxidoreductases"/>
    <property type="match status" value="1"/>
</dbReference>
<dbReference type="Gene3D" id="3.20.20.70">
    <property type="entry name" value="Aldolase class I"/>
    <property type="match status" value="1"/>
</dbReference>
<evidence type="ECO:0000256" key="5">
    <source>
        <dbReference type="ARBA" id="ARBA00024042"/>
    </source>
</evidence>
<dbReference type="InterPro" id="IPR012133">
    <property type="entry name" value="Alpha-hydoxy_acid_DH_FMN"/>
</dbReference>
<dbReference type="PANTHER" id="PTHR10578:SF107">
    <property type="entry name" value="2-HYDROXYACID OXIDASE 1"/>
    <property type="match status" value="1"/>
</dbReference>
<dbReference type="EMBL" id="UINC01000704">
    <property type="protein sequence ID" value="SUZ59873.1"/>
    <property type="molecule type" value="Genomic_DNA"/>
</dbReference>
<dbReference type="AlphaFoldDB" id="A0A381P2H8"/>
<keyword evidence="4" id="KW-0560">Oxidoreductase</keyword>
<dbReference type="InterPro" id="IPR000262">
    <property type="entry name" value="FMN-dep_DH"/>
</dbReference>
<accession>A0A381P2H8</accession>
<proteinExistence type="inferred from homology"/>
<evidence type="ECO:0000256" key="2">
    <source>
        <dbReference type="ARBA" id="ARBA00022630"/>
    </source>
</evidence>
<protein>
    <recommendedName>
        <fullName evidence="7">FMN hydroxy acid dehydrogenase domain-containing protein</fullName>
    </recommendedName>
</protein>
<comment type="similarity">
    <text evidence="5">Belongs to the FMN-dependent alpha-hydroxy acid dehydrogenase family.</text>
</comment>
<evidence type="ECO:0000259" key="7">
    <source>
        <dbReference type="PROSITE" id="PS51349"/>
    </source>
</evidence>
<evidence type="ECO:0000256" key="4">
    <source>
        <dbReference type="ARBA" id="ARBA00023002"/>
    </source>
</evidence>